<dbReference type="PROSITE" id="PS51007">
    <property type="entry name" value="CYTC"/>
    <property type="match status" value="3"/>
</dbReference>
<keyword evidence="3 7" id="KW-0479">Metal-binding</keyword>
<keyword evidence="4" id="KW-0249">Electron transport</keyword>
<dbReference type="RefSeq" id="WP_065611174.1">
    <property type="nucleotide sequence ID" value="NZ_CAWMPN010000009.1"/>
</dbReference>
<feature type="domain" description="Cytochrome c" evidence="9">
    <location>
        <begin position="39"/>
        <end position="141"/>
    </location>
</feature>
<feature type="binding site" description="covalent" evidence="6">
    <location>
        <position position="317"/>
    </location>
    <ligand>
        <name>heme c</name>
        <dbReference type="ChEBI" id="CHEBI:61717"/>
        <label>3</label>
    </ligand>
</feature>
<dbReference type="GO" id="GO:0009055">
    <property type="term" value="F:electron transfer activity"/>
    <property type="evidence" value="ECO:0007669"/>
    <property type="project" value="InterPro"/>
</dbReference>
<reference evidence="10 11" key="1">
    <citation type="submission" date="2016-06" db="EMBL/GenBank/DDBJ databases">
        <authorList>
            <person name="Kjaerup R.B."/>
            <person name="Dalgaard T.S."/>
            <person name="Juul-Madsen H.R."/>
        </authorList>
    </citation>
    <scope>NUCLEOTIDE SEQUENCE [LARGE SCALE GENOMIC DNA]</scope>
    <source>
        <strain evidence="10 11">1S159</strain>
    </source>
</reference>
<dbReference type="OrthoDB" id="9811281at2"/>
<feature type="binding site" description="axial binding residue" evidence="7">
    <location>
        <position position="321"/>
    </location>
    <ligand>
        <name>heme c</name>
        <dbReference type="ChEBI" id="CHEBI:61717"/>
        <label>3</label>
    </ligand>
    <ligandPart>
        <name>Fe</name>
        <dbReference type="ChEBI" id="CHEBI:18248"/>
    </ligandPart>
</feature>
<dbReference type="Gene3D" id="1.10.760.10">
    <property type="entry name" value="Cytochrome c-like domain"/>
    <property type="match status" value="2"/>
</dbReference>
<dbReference type="InterPro" id="IPR051459">
    <property type="entry name" value="Cytochrome_c-type_DH"/>
</dbReference>
<dbReference type="Pfam" id="PF00034">
    <property type="entry name" value="Cytochrom_C"/>
    <property type="match status" value="1"/>
</dbReference>
<evidence type="ECO:0000256" key="5">
    <source>
        <dbReference type="ARBA" id="ARBA00023004"/>
    </source>
</evidence>
<dbReference type="AlphaFoldDB" id="A0A1B9NZ99"/>
<feature type="binding site" description="axial binding residue" evidence="7">
    <location>
        <position position="57"/>
    </location>
    <ligand>
        <name>heme c</name>
        <dbReference type="ChEBI" id="CHEBI:61717"/>
        <label>1</label>
    </ligand>
    <ligandPart>
        <name>Fe</name>
        <dbReference type="ChEBI" id="CHEBI:18248"/>
    </ligandPart>
</feature>
<evidence type="ECO:0000256" key="1">
    <source>
        <dbReference type="ARBA" id="ARBA00022448"/>
    </source>
</evidence>
<dbReference type="EMBL" id="MAJU01000009">
    <property type="protein sequence ID" value="OCH21339.1"/>
    <property type="molecule type" value="Genomic_DNA"/>
</dbReference>
<dbReference type="GO" id="GO:0016020">
    <property type="term" value="C:membrane"/>
    <property type="evidence" value="ECO:0007669"/>
    <property type="project" value="InterPro"/>
</dbReference>
<name>A0A1B9NZ99_ALILO</name>
<dbReference type="InterPro" id="IPR036909">
    <property type="entry name" value="Cyt_c-like_dom_sf"/>
</dbReference>
<evidence type="ECO:0000256" key="3">
    <source>
        <dbReference type="ARBA" id="ARBA00022723"/>
    </source>
</evidence>
<feature type="binding site" description="covalent" evidence="6">
    <location>
        <position position="53"/>
    </location>
    <ligand>
        <name>heme c</name>
        <dbReference type="ChEBI" id="CHEBI:61717"/>
        <label>1</label>
    </ligand>
</feature>
<feature type="binding site" description="covalent" evidence="6">
    <location>
        <position position="201"/>
    </location>
    <ligand>
        <name>heme c</name>
        <dbReference type="ChEBI" id="CHEBI:61717"/>
        <label>2</label>
    </ligand>
</feature>
<organism evidence="10 11">
    <name type="scientific">Aliivibrio logei</name>
    <name type="common">Vibrio logei</name>
    <dbReference type="NCBI Taxonomy" id="688"/>
    <lineage>
        <taxon>Bacteria</taxon>
        <taxon>Pseudomonadati</taxon>
        <taxon>Pseudomonadota</taxon>
        <taxon>Gammaproteobacteria</taxon>
        <taxon>Vibrionales</taxon>
        <taxon>Vibrionaceae</taxon>
        <taxon>Aliivibrio</taxon>
    </lineage>
</organism>
<dbReference type="PIRSF" id="PIRSF000018">
    <property type="entry name" value="Mb_ADH_cyt_c"/>
    <property type="match status" value="1"/>
</dbReference>
<keyword evidence="2 6" id="KW-0349">Heme</keyword>
<dbReference type="SUPFAM" id="SSF46626">
    <property type="entry name" value="Cytochrome c"/>
    <property type="match status" value="3"/>
</dbReference>
<evidence type="ECO:0000259" key="9">
    <source>
        <dbReference type="PROSITE" id="PS51007"/>
    </source>
</evidence>
<comment type="cofactor">
    <cofactor evidence="6">
        <name>heme c</name>
        <dbReference type="ChEBI" id="CHEBI:61717"/>
    </cofactor>
    <text evidence="6">Binds 3 heme c groups covalently per subunit.</text>
</comment>
<dbReference type="GO" id="GO:0020037">
    <property type="term" value="F:heme binding"/>
    <property type="evidence" value="ECO:0007669"/>
    <property type="project" value="InterPro"/>
</dbReference>
<protein>
    <submittedName>
        <fullName evidence="10">Gluconate 2-dehydrogenase</fullName>
    </submittedName>
</protein>
<evidence type="ECO:0000313" key="11">
    <source>
        <dbReference type="Proteomes" id="UP000093523"/>
    </source>
</evidence>
<comment type="caution">
    <text evidence="10">The sequence shown here is derived from an EMBL/GenBank/DDBJ whole genome shotgun (WGS) entry which is preliminary data.</text>
</comment>
<dbReference type="PRINTS" id="PR00605">
    <property type="entry name" value="CYTCHROMECIC"/>
</dbReference>
<feature type="binding site" description="axial binding residue" evidence="7">
    <location>
        <position position="202"/>
    </location>
    <ligand>
        <name>heme c</name>
        <dbReference type="ChEBI" id="CHEBI:61717"/>
        <label>2</label>
    </ligand>
    <ligandPart>
        <name>Fe</name>
        <dbReference type="ChEBI" id="CHEBI:18248"/>
    </ligandPart>
</feature>
<accession>A0A1B9NZ99</accession>
<feature type="binding site" description="covalent" evidence="6">
    <location>
        <position position="320"/>
    </location>
    <ligand>
        <name>heme c</name>
        <dbReference type="ChEBI" id="CHEBI:61717"/>
        <label>3</label>
    </ligand>
</feature>
<gene>
    <name evidence="10" type="ORF">A6E04_12410</name>
</gene>
<keyword evidence="8" id="KW-0732">Signal</keyword>
<evidence type="ECO:0000313" key="10">
    <source>
        <dbReference type="EMBL" id="OCH21339.1"/>
    </source>
</evidence>
<evidence type="ECO:0000256" key="6">
    <source>
        <dbReference type="PIRSR" id="PIRSR000018-50"/>
    </source>
</evidence>
<evidence type="ECO:0000256" key="2">
    <source>
        <dbReference type="ARBA" id="ARBA00022617"/>
    </source>
</evidence>
<keyword evidence="1" id="KW-0813">Transport</keyword>
<feature type="domain" description="Cytochrome c" evidence="9">
    <location>
        <begin position="183"/>
        <end position="290"/>
    </location>
</feature>
<feature type="domain" description="Cytochrome c" evidence="9">
    <location>
        <begin position="304"/>
        <end position="394"/>
    </location>
</feature>
<evidence type="ECO:0000256" key="4">
    <source>
        <dbReference type="ARBA" id="ARBA00022982"/>
    </source>
</evidence>
<feature type="chain" id="PRO_5008632282" evidence="8">
    <location>
        <begin position="32"/>
        <end position="418"/>
    </location>
</feature>
<evidence type="ECO:0000256" key="8">
    <source>
        <dbReference type="SAM" id="SignalP"/>
    </source>
</evidence>
<dbReference type="InterPro" id="IPR009056">
    <property type="entry name" value="Cyt_c-like_dom"/>
</dbReference>
<evidence type="ECO:0000256" key="7">
    <source>
        <dbReference type="PIRSR" id="PIRSR000018-51"/>
    </source>
</evidence>
<dbReference type="Proteomes" id="UP000093523">
    <property type="component" value="Unassembled WGS sequence"/>
</dbReference>
<dbReference type="InterPro" id="IPR014353">
    <property type="entry name" value="Membr-bd_ADH_cyt_c"/>
</dbReference>
<keyword evidence="5 7" id="KW-0408">Iron</keyword>
<dbReference type="STRING" id="688.A6E04_12410"/>
<dbReference type="PANTHER" id="PTHR35008:SF4">
    <property type="entry name" value="BLL4482 PROTEIN"/>
    <property type="match status" value="1"/>
</dbReference>
<dbReference type="PANTHER" id="PTHR35008">
    <property type="entry name" value="BLL4482 PROTEIN-RELATED"/>
    <property type="match status" value="1"/>
</dbReference>
<dbReference type="InterPro" id="IPR008168">
    <property type="entry name" value="Cyt_C_IC"/>
</dbReference>
<feature type="binding site" description="covalent" evidence="6">
    <location>
        <position position="198"/>
    </location>
    <ligand>
        <name>heme c</name>
        <dbReference type="ChEBI" id="CHEBI:61717"/>
        <label>2</label>
    </ligand>
</feature>
<feature type="signal peptide" evidence="8">
    <location>
        <begin position="1"/>
        <end position="31"/>
    </location>
</feature>
<dbReference type="GO" id="GO:0005506">
    <property type="term" value="F:iron ion binding"/>
    <property type="evidence" value="ECO:0007669"/>
    <property type="project" value="InterPro"/>
</dbReference>
<sequence>MNVSKRRTPKSILMPVVSFFSALLLTVNVHAAAEKDTVEAIEQGAYLVKIGDCVACHTEVGGQEFAGGLPFDTPFGIVYSTNITSDKETGIGNYSYDDFYDVMHNGVAPKGNLYPAMPYTSYHGLSDEDTKALYAYFMQVKPVNKENKELGISFPFNIRMGLKGWNLLNNKDEHFKPNPTKSERWNRGDYLVNVLGHCGECHTPRNVVFAMEQDKHFEGEVLGSFEAPNITPEELNRQNWTHDDLTNLFVNGYSRKGTVFGGMYPVVYHSYSKLTEEDLRSVSTYLLDNDDDIKAKALTNKGHDKALPGYKTYMAYCAGCHGQEGSGVPNVTPAMAGNATIDRKSPYNVASILLNGIEGQHYKVTSSFYAMPSYATELNDEEMKDLINYLRVTWSEQAGDMTTLDMSTIRENMKVDLH</sequence>
<feature type="binding site" description="covalent" evidence="6">
    <location>
        <position position="56"/>
    </location>
    <ligand>
        <name>heme c</name>
        <dbReference type="ChEBI" id="CHEBI:61717"/>
        <label>1</label>
    </ligand>
</feature>
<dbReference type="GO" id="GO:0016614">
    <property type="term" value="F:oxidoreductase activity, acting on CH-OH group of donors"/>
    <property type="evidence" value="ECO:0007669"/>
    <property type="project" value="InterPro"/>
</dbReference>
<proteinExistence type="predicted"/>